<proteinExistence type="predicted"/>
<name>A0ABD2Q3P3_9PLAT</name>
<comment type="caution">
    <text evidence="2">The sequence shown here is derived from an EMBL/GenBank/DDBJ whole genome shotgun (WGS) entry which is preliminary data.</text>
</comment>
<protein>
    <submittedName>
        <fullName evidence="2">Uncharacterized protein</fullName>
    </submittedName>
</protein>
<gene>
    <name evidence="2" type="ORF">Ciccas_007152</name>
</gene>
<dbReference type="Proteomes" id="UP001626550">
    <property type="component" value="Unassembled WGS sequence"/>
</dbReference>
<dbReference type="AlphaFoldDB" id="A0ABD2Q3P3"/>
<evidence type="ECO:0000313" key="3">
    <source>
        <dbReference type="Proteomes" id="UP001626550"/>
    </source>
</evidence>
<feature type="region of interest" description="Disordered" evidence="1">
    <location>
        <begin position="260"/>
        <end position="279"/>
    </location>
</feature>
<evidence type="ECO:0000256" key="1">
    <source>
        <dbReference type="SAM" id="MobiDB-lite"/>
    </source>
</evidence>
<evidence type="ECO:0000313" key="2">
    <source>
        <dbReference type="EMBL" id="KAL3314237.1"/>
    </source>
</evidence>
<keyword evidence="3" id="KW-1185">Reference proteome</keyword>
<dbReference type="EMBL" id="JBJKFK010001059">
    <property type="protein sequence ID" value="KAL3314237.1"/>
    <property type="molecule type" value="Genomic_DNA"/>
</dbReference>
<reference evidence="2 3" key="1">
    <citation type="submission" date="2024-11" db="EMBL/GenBank/DDBJ databases">
        <title>Adaptive evolution of stress response genes in parasites aligns with host niche diversity.</title>
        <authorList>
            <person name="Hahn C."/>
            <person name="Resl P."/>
        </authorList>
    </citation>
    <scope>NUCLEOTIDE SEQUENCE [LARGE SCALE GENOMIC DNA]</scope>
    <source>
        <strain evidence="2">EGGRZ-B1_66</strain>
        <tissue evidence="2">Body</tissue>
    </source>
</reference>
<sequence>MEASSSAEEPLFGTLLCYVAPVTPLHLHAMFMLIQDNRENYKGIHMRYPRPGRNMHQEALGGIPRFTSPPECMMVPPSLSFNDGIKNFDTKASFMQPVPFHQIHPDSAASMPILMSFDPTSGMPIYVRPWQMPHFRPPMPFHPQKSPMVATPTCLPAFRASDRFPSPTPAFQPYNSLVRMQWQPPTMEAPIVEQEKLDDETAEGTYSGHAHLKHHYVNTEDLSPVFLRQRRSPGPSPATSMDIDAAVAALAPHQERTIELNSEQDSSQLAVPDSSTGPPMIHTPELVKKRGSSTTTTTVQEADYETADQVINPFKKNLKDALLFPRKDMTNERSAGEQVLSLDRLDHLEKESTVDDILNQLLLKGDKPRSGRTTCSIYA</sequence>
<organism evidence="2 3">
    <name type="scientific">Cichlidogyrus casuarinus</name>
    <dbReference type="NCBI Taxonomy" id="1844966"/>
    <lineage>
        <taxon>Eukaryota</taxon>
        <taxon>Metazoa</taxon>
        <taxon>Spiralia</taxon>
        <taxon>Lophotrochozoa</taxon>
        <taxon>Platyhelminthes</taxon>
        <taxon>Monogenea</taxon>
        <taxon>Monopisthocotylea</taxon>
        <taxon>Dactylogyridea</taxon>
        <taxon>Ancyrocephalidae</taxon>
        <taxon>Cichlidogyrus</taxon>
    </lineage>
</organism>
<accession>A0ABD2Q3P3</accession>
<feature type="compositionally biased region" description="Polar residues" evidence="1">
    <location>
        <begin position="260"/>
        <end position="277"/>
    </location>
</feature>